<evidence type="ECO:0000259" key="4">
    <source>
        <dbReference type="Pfam" id="PF08245"/>
    </source>
</evidence>
<dbReference type="GO" id="GO:0005524">
    <property type="term" value="F:ATP binding"/>
    <property type="evidence" value="ECO:0007669"/>
    <property type="project" value="InterPro"/>
</dbReference>
<dbReference type="EMBL" id="QXGM01000001">
    <property type="protein sequence ID" value="RSX55715.1"/>
    <property type="molecule type" value="Genomic_DNA"/>
</dbReference>
<dbReference type="InterPro" id="IPR036565">
    <property type="entry name" value="Mur-like_cat_sf"/>
</dbReference>
<evidence type="ECO:0000256" key="2">
    <source>
        <dbReference type="RuleBase" id="RU004135"/>
    </source>
</evidence>
<feature type="domain" description="Mur ligase C-terminal" evidence="3">
    <location>
        <begin position="360"/>
        <end position="496"/>
    </location>
</feature>
<dbReference type="InterPro" id="IPR013221">
    <property type="entry name" value="Mur_ligase_cen"/>
</dbReference>
<dbReference type="InterPro" id="IPR036615">
    <property type="entry name" value="Mur_ligase_C_dom_sf"/>
</dbReference>
<reference evidence="5 6" key="1">
    <citation type="submission" date="2018-09" db="EMBL/GenBank/DDBJ databases">
        <title>Characterization of the phylogenetic diversity of five novel species belonging to the genus Bifidobacterium.</title>
        <authorList>
            <person name="Lugli G.A."/>
            <person name="Duranti S."/>
            <person name="Milani C."/>
        </authorList>
    </citation>
    <scope>NUCLEOTIDE SEQUENCE [LARGE SCALE GENOMIC DNA]</scope>
    <source>
        <strain evidence="5 6">2036B</strain>
    </source>
</reference>
<keyword evidence="6" id="KW-1185">Reference proteome</keyword>
<dbReference type="NCBIfam" id="NF001129">
    <property type="entry name" value="PRK00139.2-3"/>
    <property type="match status" value="1"/>
</dbReference>
<dbReference type="RefSeq" id="WP_125962916.1">
    <property type="nucleotide sequence ID" value="NZ_QXGM01000001.1"/>
</dbReference>
<keyword evidence="2" id="KW-0132">Cell division</keyword>
<dbReference type="NCBIfam" id="TIGR01085">
    <property type="entry name" value="murE"/>
    <property type="match status" value="1"/>
</dbReference>
<dbReference type="InterPro" id="IPR004101">
    <property type="entry name" value="Mur_ligase_C"/>
</dbReference>
<dbReference type="PANTHER" id="PTHR23135:SF4">
    <property type="entry name" value="UDP-N-ACETYLMURAMOYL-L-ALANYL-D-GLUTAMATE--2,6-DIAMINOPIMELATE LIGASE MURE HOMOLOG, CHLOROPLASTIC"/>
    <property type="match status" value="1"/>
</dbReference>
<comment type="similarity">
    <text evidence="1">Belongs to the MurCDEF family. MurE subfamily.</text>
</comment>
<dbReference type="GO" id="GO:0008360">
    <property type="term" value="P:regulation of cell shape"/>
    <property type="evidence" value="ECO:0007669"/>
    <property type="project" value="UniProtKB-KW"/>
</dbReference>
<dbReference type="OrthoDB" id="9800958at2"/>
<keyword evidence="2" id="KW-0131">Cell cycle</keyword>
<dbReference type="InterPro" id="IPR005761">
    <property type="entry name" value="UDP-N-AcMur-Glu-dNH2Pim_ligase"/>
</dbReference>
<dbReference type="Pfam" id="PF02875">
    <property type="entry name" value="Mur_ligase_C"/>
    <property type="match status" value="1"/>
</dbReference>
<dbReference type="GO" id="GO:0051301">
    <property type="term" value="P:cell division"/>
    <property type="evidence" value="ECO:0007669"/>
    <property type="project" value="UniProtKB-KW"/>
</dbReference>
<evidence type="ECO:0000313" key="6">
    <source>
        <dbReference type="Proteomes" id="UP000287609"/>
    </source>
</evidence>
<dbReference type="Gene3D" id="3.40.1390.10">
    <property type="entry name" value="MurE/MurF, N-terminal domain"/>
    <property type="match status" value="1"/>
</dbReference>
<keyword evidence="2" id="KW-0133">Cell shape</keyword>
<name>A0A430FS73_9BIFI</name>
<dbReference type="GO" id="GO:0009252">
    <property type="term" value="P:peptidoglycan biosynthetic process"/>
    <property type="evidence" value="ECO:0007669"/>
    <property type="project" value="UniProtKB-UniPathway"/>
</dbReference>
<dbReference type="SUPFAM" id="SSF53623">
    <property type="entry name" value="MurD-like peptide ligases, catalytic domain"/>
    <property type="match status" value="1"/>
</dbReference>
<gene>
    <name evidence="5" type="ORF">D2E26_0278</name>
</gene>
<feature type="domain" description="Mur ligase central" evidence="4">
    <location>
        <begin position="123"/>
        <end position="336"/>
    </location>
</feature>
<comment type="pathway">
    <text evidence="2">Cell wall biogenesis; peptidoglycan biosynthesis.</text>
</comment>
<dbReference type="Proteomes" id="UP000287609">
    <property type="component" value="Unassembled WGS sequence"/>
</dbReference>
<dbReference type="PANTHER" id="PTHR23135">
    <property type="entry name" value="MUR LIGASE FAMILY MEMBER"/>
    <property type="match status" value="1"/>
</dbReference>
<protein>
    <submittedName>
        <fullName evidence="5">UDP-N-acetylmuramoylalanyl-D-glutamate--2, 6-diaminopimelate ligase</fullName>
    </submittedName>
</protein>
<dbReference type="Gene3D" id="3.90.190.20">
    <property type="entry name" value="Mur ligase, C-terminal domain"/>
    <property type="match status" value="1"/>
</dbReference>
<dbReference type="GO" id="GO:0005737">
    <property type="term" value="C:cytoplasm"/>
    <property type="evidence" value="ECO:0007669"/>
    <property type="project" value="UniProtKB-SubCell"/>
</dbReference>
<sequence>MALSLESAASLLFEHGLLREIITRDGWTLNPADVADSQKQFAGLTYSTKEVRQGSMLVCKGNFKPQYLNGVDEAGLAAYVATEDFSEYTAAPGLIVNNASQALSLLAAAYYDYPQDELTVIGITGTKGKTTTAYFTQAMLNALSGGKCALFSSAENCVDGKHYVESDLTTPESLDSFRMMRQARDNGMEYLVMEVSSQAYKVNRVYGLHFDVAGFLNISPDHVSPIEHPTFEDYLYCKRQIIANTSALVLGAECDHVRLLLQDAHLNDVPVTLFGTEDSTLPDDGQTTPLGLITVGAADERHENFDITIFGDARGSISLAMDGDFNYLNAAAAIALIEAAGVPFDTEVAIPALEQVRITGRMEELKDSQSNTYAIVDYAHNGISVKSLLDFVDMRWGKQDPVITLVTGSAGGKALDRRQEMVEAAQHRIDEFIFTSDDPDRESPQDICEAMASYITDVNVNSTIILDRAEAIETAIQQARDDKSGRLHVILALGKGEERWIKVQGRHVEYEGDAQLVTRLFQQH</sequence>
<comment type="caution">
    <text evidence="5">The sequence shown here is derived from an EMBL/GenBank/DDBJ whole genome shotgun (WGS) entry which is preliminary data.</text>
</comment>
<keyword evidence="2" id="KW-0573">Peptidoglycan synthesis</keyword>
<evidence type="ECO:0000256" key="1">
    <source>
        <dbReference type="ARBA" id="ARBA00005898"/>
    </source>
</evidence>
<evidence type="ECO:0000259" key="3">
    <source>
        <dbReference type="Pfam" id="PF02875"/>
    </source>
</evidence>
<dbReference type="GO" id="GO:0071555">
    <property type="term" value="P:cell wall organization"/>
    <property type="evidence" value="ECO:0007669"/>
    <property type="project" value="UniProtKB-KW"/>
</dbReference>
<keyword evidence="5" id="KW-0436">Ligase</keyword>
<dbReference type="GO" id="GO:0016881">
    <property type="term" value="F:acid-amino acid ligase activity"/>
    <property type="evidence" value="ECO:0007669"/>
    <property type="project" value="InterPro"/>
</dbReference>
<comment type="subcellular location">
    <subcellularLocation>
        <location evidence="2">Cytoplasm</location>
    </subcellularLocation>
</comment>
<dbReference type="AlphaFoldDB" id="A0A430FS73"/>
<dbReference type="Pfam" id="PF08245">
    <property type="entry name" value="Mur_ligase_M"/>
    <property type="match status" value="1"/>
</dbReference>
<keyword evidence="2" id="KW-0961">Cell wall biogenesis/degradation</keyword>
<organism evidence="5 6">
    <name type="scientific">Bifidobacterium dolichotidis</name>
    <dbReference type="NCBI Taxonomy" id="2306976"/>
    <lineage>
        <taxon>Bacteria</taxon>
        <taxon>Bacillati</taxon>
        <taxon>Actinomycetota</taxon>
        <taxon>Actinomycetes</taxon>
        <taxon>Bifidobacteriales</taxon>
        <taxon>Bifidobacteriaceae</taxon>
        <taxon>Bifidobacterium</taxon>
    </lineage>
</organism>
<accession>A0A430FS73</accession>
<dbReference type="Gene3D" id="3.40.1190.10">
    <property type="entry name" value="Mur-like, catalytic domain"/>
    <property type="match status" value="1"/>
</dbReference>
<dbReference type="UniPathway" id="UPA00219"/>
<dbReference type="SUPFAM" id="SSF53244">
    <property type="entry name" value="MurD-like peptide ligases, peptide-binding domain"/>
    <property type="match status" value="1"/>
</dbReference>
<evidence type="ECO:0000313" key="5">
    <source>
        <dbReference type="EMBL" id="RSX55715.1"/>
    </source>
</evidence>
<proteinExistence type="inferred from homology"/>